<keyword evidence="8" id="KW-0862">Zinc</keyword>
<dbReference type="GO" id="GO:0006508">
    <property type="term" value="P:proteolysis"/>
    <property type="evidence" value="ECO:0007669"/>
    <property type="project" value="UniProtKB-KW"/>
</dbReference>
<evidence type="ECO:0000259" key="13">
    <source>
        <dbReference type="Pfam" id="PF02163"/>
    </source>
</evidence>
<evidence type="ECO:0000256" key="8">
    <source>
        <dbReference type="ARBA" id="ARBA00022833"/>
    </source>
</evidence>
<keyword evidence="9 12" id="KW-1133">Transmembrane helix</keyword>
<evidence type="ECO:0000256" key="7">
    <source>
        <dbReference type="ARBA" id="ARBA00022801"/>
    </source>
</evidence>
<dbReference type="EMBL" id="LWSG01000023">
    <property type="protein sequence ID" value="OAS84930.1"/>
    <property type="molecule type" value="Genomic_DNA"/>
</dbReference>
<evidence type="ECO:0000256" key="5">
    <source>
        <dbReference type="ARBA" id="ARBA00022692"/>
    </source>
</evidence>
<feature type="transmembrane region" description="Helical" evidence="12">
    <location>
        <begin position="157"/>
        <end position="176"/>
    </location>
</feature>
<dbReference type="GO" id="GO:0016020">
    <property type="term" value="C:membrane"/>
    <property type="evidence" value="ECO:0007669"/>
    <property type="project" value="UniProtKB-SubCell"/>
</dbReference>
<accession>A0A179SV46</accession>
<keyword evidence="15" id="KW-1185">Reference proteome</keyword>
<dbReference type="CDD" id="cd06161">
    <property type="entry name" value="S2P-M50_SpoIVFB"/>
    <property type="match status" value="1"/>
</dbReference>
<evidence type="ECO:0000256" key="9">
    <source>
        <dbReference type="ARBA" id="ARBA00022989"/>
    </source>
</evidence>
<protein>
    <submittedName>
        <fullName evidence="14">Stage IV sporulation protein FB</fullName>
    </submittedName>
</protein>
<reference evidence="15" key="1">
    <citation type="submission" date="2016-04" db="EMBL/GenBank/DDBJ databases">
        <authorList>
            <person name="Lyu Z."/>
            <person name="Lyu W."/>
        </authorList>
    </citation>
    <scope>NUCLEOTIDE SEQUENCE [LARGE SCALE GENOMIC DNA]</scope>
    <source>
        <strain evidence="15">C44</strain>
    </source>
</reference>
<evidence type="ECO:0000256" key="4">
    <source>
        <dbReference type="ARBA" id="ARBA00022670"/>
    </source>
</evidence>
<organism evidence="14 15">
    <name type="scientific">Metabacillus litoralis</name>
    <dbReference type="NCBI Taxonomy" id="152268"/>
    <lineage>
        <taxon>Bacteria</taxon>
        <taxon>Bacillati</taxon>
        <taxon>Bacillota</taxon>
        <taxon>Bacilli</taxon>
        <taxon>Bacillales</taxon>
        <taxon>Bacillaceae</taxon>
        <taxon>Metabacillus</taxon>
    </lineage>
</organism>
<evidence type="ECO:0000313" key="15">
    <source>
        <dbReference type="Proteomes" id="UP000078534"/>
    </source>
</evidence>
<keyword evidence="5 12" id="KW-0812">Transmembrane</keyword>
<feature type="transmembrane region" description="Helical" evidence="12">
    <location>
        <begin position="16"/>
        <end position="42"/>
    </location>
</feature>
<feature type="domain" description="Peptidase M50" evidence="13">
    <location>
        <begin position="33"/>
        <end position="105"/>
    </location>
</feature>
<evidence type="ECO:0000256" key="10">
    <source>
        <dbReference type="ARBA" id="ARBA00023049"/>
    </source>
</evidence>
<evidence type="ECO:0000256" key="12">
    <source>
        <dbReference type="SAM" id="Phobius"/>
    </source>
</evidence>
<dbReference type="GO" id="GO:0008237">
    <property type="term" value="F:metallopeptidase activity"/>
    <property type="evidence" value="ECO:0007669"/>
    <property type="project" value="UniProtKB-KW"/>
</dbReference>
<comment type="subcellular location">
    <subcellularLocation>
        <location evidence="2">Membrane</location>
        <topology evidence="2">Multi-pass membrane protein</topology>
    </subcellularLocation>
</comment>
<dbReference type="GO" id="GO:0046872">
    <property type="term" value="F:metal ion binding"/>
    <property type="evidence" value="ECO:0007669"/>
    <property type="project" value="UniProtKB-KW"/>
</dbReference>
<evidence type="ECO:0000256" key="3">
    <source>
        <dbReference type="ARBA" id="ARBA00007931"/>
    </source>
</evidence>
<dbReference type="OrthoDB" id="166377at2"/>
<evidence type="ECO:0000256" key="6">
    <source>
        <dbReference type="ARBA" id="ARBA00022723"/>
    </source>
</evidence>
<name>A0A179SV46_9BACI</name>
<feature type="transmembrane region" description="Helical" evidence="12">
    <location>
        <begin position="115"/>
        <end position="136"/>
    </location>
</feature>
<evidence type="ECO:0000256" key="11">
    <source>
        <dbReference type="ARBA" id="ARBA00023136"/>
    </source>
</evidence>
<keyword evidence="10" id="KW-0482">Metalloprotease</keyword>
<keyword evidence="11 12" id="KW-0472">Membrane</keyword>
<gene>
    <name evidence="14" type="ORF">A6K24_05305</name>
</gene>
<dbReference type="AlphaFoldDB" id="A0A179SV46"/>
<keyword evidence="7" id="KW-0378">Hydrolase</keyword>
<dbReference type="Proteomes" id="UP000078534">
    <property type="component" value="Unassembled WGS sequence"/>
</dbReference>
<evidence type="ECO:0000256" key="1">
    <source>
        <dbReference type="ARBA" id="ARBA00001947"/>
    </source>
</evidence>
<keyword evidence="6" id="KW-0479">Metal-binding</keyword>
<sequence>MNRYFILLQKIHIHPLLWVMIGISIITANFKSLLLLMLIVFIHEMGHATSAHFFSWRIKAIMLLPFGGVAEVDEHGNRSLKQELIVVLSGPIQHIWLQGAAYLLQATNLVSLADYQLFTLYNVSILLFNLLPVWPLDGGKLLFILFSQYWPYKKAHFYMVATSIFFLSIYVLAILVYSPNHLNMWFITTFLIYSLYHEYKNRMYGCLRFLMERYYGNQDTIYRLKPIVVDESELIYHVLLQFQRGCKHLIVVERNGAKVSEMDENELLHAYFANKLTDSKVGDLMYAY</sequence>
<dbReference type="InterPro" id="IPR008915">
    <property type="entry name" value="Peptidase_M50"/>
</dbReference>
<dbReference type="Pfam" id="PF02163">
    <property type="entry name" value="Peptidase_M50"/>
    <property type="match status" value="2"/>
</dbReference>
<dbReference type="PANTHER" id="PTHR39188">
    <property type="entry name" value="MEMBRANE-ASSOCIATED ZINC METALLOPROTEASE M50B"/>
    <property type="match status" value="1"/>
</dbReference>
<comment type="cofactor">
    <cofactor evidence="1">
        <name>Zn(2+)</name>
        <dbReference type="ChEBI" id="CHEBI:29105"/>
    </cofactor>
</comment>
<dbReference type="STRING" id="152268.A6K24_05305"/>
<evidence type="ECO:0000313" key="14">
    <source>
        <dbReference type="EMBL" id="OAS84930.1"/>
    </source>
</evidence>
<comment type="caution">
    <text evidence="14">The sequence shown here is derived from an EMBL/GenBank/DDBJ whole genome shotgun (WGS) entry which is preliminary data.</text>
</comment>
<evidence type="ECO:0000256" key="2">
    <source>
        <dbReference type="ARBA" id="ARBA00004141"/>
    </source>
</evidence>
<dbReference type="PANTHER" id="PTHR39188:SF3">
    <property type="entry name" value="STAGE IV SPORULATION PROTEIN FB"/>
    <property type="match status" value="1"/>
</dbReference>
<comment type="similarity">
    <text evidence="3">Belongs to the peptidase M50B family.</text>
</comment>
<proteinExistence type="inferred from homology"/>
<dbReference type="RefSeq" id="WP_066334317.1">
    <property type="nucleotide sequence ID" value="NZ_LWSG01000023.1"/>
</dbReference>
<feature type="domain" description="Peptidase M50" evidence="13">
    <location>
        <begin position="115"/>
        <end position="167"/>
    </location>
</feature>
<keyword evidence="4" id="KW-0645">Protease</keyword>